<sequence>MIASALIISDIAFSQVGVNITSRKTIMGANAKKDAGKTITDNTKVSGLQTPTLNQLKV</sequence>
<comment type="caution">
    <text evidence="1">The sequence shown here is derived from an EMBL/GenBank/DDBJ whole genome shotgun (WGS) entry which is preliminary data.</text>
</comment>
<keyword evidence="2" id="KW-1185">Reference proteome</keyword>
<dbReference type="EMBL" id="BAABHX010000001">
    <property type="protein sequence ID" value="GAA5087239.1"/>
    <property type="molecule type" value="Genomic_DNA"/>
</dbReference>
<evidence type="ECO:0000313" key="2">
    <source>
        <dbReference type="Proteomes" id="UP001500353"/>
    </source>
</evidence>
<evidence type="ECO:0000313" key="1">
    <source>
        <dbReference type="EMBL" id="GAA5087239.1"/>
    </source>
</evidence>
<name>A0ABN0VMC0_9FLAO</name>
<organism evidence="1 2">
    <name type="scientific">Chryseobacterium ginsengisoli</name>
    <dbReference type="NCBI Taxonomy" id="363853"/>
    <lineage>
        <taxon>Bacteria</taxon>
        <taxon>Pseudomonadati</taxon>
        <taxon>Bacteroidota</taxon>
        <taxon>Flavobacteriia</taxon>
        <taxon>Flavobacteriales</taxon>
        <taxon>Weeksellaceae</taxon>
        <taxon>Chryseobacterium group</taxon>
        <taxon>Chryseobacterium</taxon>
    </lineage>
</organism>
<dbReference type="Proteomes" id="UP001500353">
    <property type="component" value="Unassembled WGS sequence"/>
</dbReference>
<gene>
    <name evidence="1" type="ORF">GCM10023210_10010</name>
</gene>
<accession>A0ABN0VMC0</accession>
<reference evidence="2" key="1">
    <citation type="journal article" date="2019" name="Int. J. Syst. Evol. Microbiol.">
        <title>The Global Catalogue of Microorganisms (GCM) 10K type strain sequencing project: providing services to taxonomists for standard genome sequencing and annotation.</title>
        <authorList>
            <consortium name="The Broad Institute Genomics Platform"/>
            <consortium name="The Broad Institute Genome Sequencing Center for Infectious Disease"/>
            <person name="Wu L."/>
            <person name="Ma J."/>
        </authorList>
    </citation>
    <scope>NUCLEOTIDE SEQUENCE [LARGE SCALE GENOMIC DNA]</scope>
    <source>
        <strain evidence="2">JCM 18019</strain>
    </source>
</reference>
<proteinExistence type="predicted"/>
<protein>
    <submittedName>
        <fullName evidence="1">Uncharacterized protein</fullName>
    </submittedName>
</protein>
<dbReference type="RefSeq" id="WP_345200701.1">
    <property type="nucleotide sequence ID" value="NZ_BAABHX010000001.1"/>
</dbReference>